<keyword evidence="2" id="KW-0408">Iron</keyword>
<evidence type="ECO:0000313" key="3">
    <source>
        <dbReference type="EMBL" id="SIR43855.1"/>
    </source>
</evidence>
<accession>A0A1N7AXL1</accession>
<dbReference type="Gene3D" id="3.90.45.10">
    <property type="entry name" value="Peptide deformylase"/>
    <property type="match status" value="1"/>
</dbReference>
<dbReference type="Pfam" id="PF01327">
    <property type="entry name" value="Pep_deformylase"/>
    <property type="match status" value="1"/>
</dbReference>
<dbReference type="CDD" id="cd00487">
    <property type="entry name" value="Pep_deformylase"/>
    <property type="match status" value="1"/>
</dbReference>
<feature type="active site" evidence="2">
    <location>
        <position position="136"/>
    </location>
</feature>
<evidence type="ECO:0000256" key="1">
    <source>
        <dbReference type="ARBA" id="ARBA00010759"/>
    </source>
</evidence>
<dbReference type="NCBIfam" id="TIGR00079">
    <property type="entry name" value="pept_deformyl"/>
    <property type="match status" value="1"/>
</dbReference>
<keyword evidence="2" id="KW-0479">Metal-binding</keyword>
<dbReference type="EC" id="3.5.1.88" evidence="2"/>
<dbReference type="GO" id="GO:0006412">
    <property type="term" value="P:translation"/>
    <property type="evidence" value="ECO:0007669"/>
    <property type="project" value="UniProtKB-UniRule"/>
</dbReference>
<sequence>MHELRYVGDPVLRTPAEPVTDFDRELRRLIDEMFAVMYQADGVGLAGPQIGVGRRLFVYDISNRKGHVINPELTIDDTEQVVEEEGCLSVPGKETGKPLYAPTPRAAGVTLRGVDKLGRPVAVKARGMLARCFQHEFDHLEGTLYVDRLGKDDRRKILLQAP</sequence>
<protein>
    <recommendedName>
        <fullName evidence="2">Peptide deformylase</fullName>
        <shortName evidence="2">PDF</shortName>
        <ecNumber evidence="2">3.5.1.88</ecNumber>
    </recommendedName>
    <alternativeName>
        <fullName evidence="2">Polypeptide deformylase</fullName>
    </alternativeName>
</protein>
<evidence type="ECO:0000256" key="2">
    <source>
        <dbReference type="HAMAP-Rule" id="MF_00163"/>
    </source>
</evidence>
<dbReference type="PIRSF" id="PIRSF004749">
    <property type="entry name" value="Pep_def"/>
    <property type="match status" value="1"/>
</dbReference>
<dbReference type="InterPro" id="IPR036821">
    <property type="entry name" value="Peptide_deformylase_sf"/>
</dbReference>
<dbReference type="Proteomes" id="UP000186096">
    <property type="component" value="Unassembled WGS sequence"/>
</dbReference>
<proteinExistence type="inferred from homology"/>
<comment type="catalytic activity">
    <reaction evidence="2">
        <text>N-terminal N-formyl-L-methionyl-[peptide] + H2O = N-terminal L-methionyl-[peptide] + formate</text>
        <dbReference type="Rhea" id="RHEA:24420"/>
        <dbReference type="Rhea" id="RHEA-COMP:10639"/>
        <dbReference type="Rhea" id="RHEA-COMP:10640"/>
        <dbReference type="ChEBI" id="CHEBI:15377"/>
        <dbReference type="ChEBI" id="CHEBI:15740"/>
        <dbReference type="ChEBI" id="CHEBI:49298"/>
        <dbReference type="ChEBI" id="CHEBI:64731"/>
        <dbReference type="EC" id="3.5.1.88"/>
    </reaction>
</comment>
<dbReference type="STRING" id="58117.SAMN05421833_10935"/>
<dbReference type="SUPFAM" id="SSF56420">
    <property type="entry name" value="Peptide deformylase"/>
    <property type="match status" value="1"/>
</dbReference>
<dbReference type="GeneID" id="97500731"/>
<reference evidence="4" key="1">
    <citation type="submission" date="2017-01" db="EMBL/GenBank/DDBJ databases">
        <authorList>
            <person name="Varghese N."/>
            <person name="Submissions S."/>
        </authorList>
    </citation>
    <scope>NUCLEOTIDE SEQUENCE [LARGE SCALE GENOMIC DNA]</scope>
    <source>
        <strain evidence="4">ATCC 12950</strain>
    </source>
</reference>
<comment type="function">
    <text evidence="2">Removes the formyl group from the N-terminal Met of newly synthesized proteins. Requires at least a dipeptide for an efficient rate of reaction. N-terminal L-methionine is a prerequisite for activity but the enzyme has broad specificity at other positions.</text>
</comment>
<keyword evidence="2" id="KW-0648">Protein biosynthesis</keyword>
<keyword evidence="2" id="KW-0378">Hydrolase</keyword>
<dbReference type="OrthoDB" id="9804313at2"/>
<name>A0A1N7AXL1_9ACTN</name>
<gene>
    <name evidence="2" type="primary">def</name>
    <name evidence="3" type="ORF">SAMN05421833_10935</name>
</gene>
<dbReference type="RefSeq" id="WP_030509596.1">
    <property type="nucleotide sequence ID" value="NZ_CP192071.1"/>
</dbReference>
<dbReference type="AlphaFoldDB" id="A0A1N7AXL1"/>
<comment type="cofactor">
    <cofactor evidence="2">
        <name>Fe(2+)</name>
        <dbReference type="ChEBI" id="CHEBI:29033"/>
    </cofactor>
    <text evidence="2">Binds 1 Fe(2+) ion.</text>
</comment>
<feature type="binding site" evidence="2">
    <location>
        <position position="139"/>
    </location>
    <ligand>
        <name>Fe cation</name>
        <dbReference type="ChEBI" id="CHEBI:24875"/>
    </ligand>
</feature>
<dbReference type="GO" id="GO:0042586">
    <property type="term" value="F:peptide deformylase activity"/>
    <property type="evidence" value="ECO:0007669"/>
    <property type="project" value="UniProtKB-UniRule"/>
</dbReference>
<dbReference type="HAMAP" id="MF_00163">
    <property type="entry name" value="Pep_deformylase"/>
    <property type="match status" value="1"/>
</dbReference>
<dbReference type="PANTHER" id="PTHR10458">
    <property type="entry name" value="PEPTIDE DEFORMYLASE"/>
    <property type="match status" value="1"/>
</dbReference>
<organism evidence="3 4">
    <name type="scientific">Microbispora rosea</name>
    <dbReference type="NCBI Taxonomy" id="58117"/>
    <lineage>
        <taxon>Bacteria</taxon>
        <taxon>Bacillati</taxon>
        <taxon>Actinomycetota</taxon>
        <taxon>Actinomycetes</taxon>
        <taxon>Streptosporangiales</taxon>
        <taxon>Streptosporangiaceae</taxon>
        <taxon>Microbispora</taxon>
    </lineage>
</organism>
<dbReference type="InterPro" id="IPR023635">
    <property type="entry name" value="Peptide_deformylase"/>
</dbReference>
<evidence type="ECO:0000313" key="4">
    <source>
        <dbReference type="Proteomes" id="UP000186096"/>
    </source>
</evidence>
<dbReference type="NCBIfam" id="NF001159">
    <property type="entry name" value="PRK00150.1-3"/>
    <property type="match status" value="1"/>
</dbReference>
<feature type="binding site" evidence="2">
    <location>
        <position position="87"/>
    </location>
    <ligand>
        <name>Fe cation</name>
        <dbReference type="ChEBI" id="CHEBI:24875"/>
    </ligand>
</feature>
<dbReference type="EMBL" id="FTNI01000009">
    <property type="protein sequence ID" value="SIR43855.1"/>
    <property type="molecule type" value="Genomic_DNA"/>
</dbReference>
<comment type="similarity">
    <text evidence="1 2">Belongs to the polypeptide deformylase family.</text>
</comment>
<dbReference type="PRINTS" id="PR01576">
    <property type="entry name" value="PDEFORMYLASE"/>
</dbReference>
<dbReference type="PANTHER" id="PTHR10458:SF22">
    <property type="entry name" value="PEPTIDE DEFORMYLASE"/>
    <property type="match status" value="1"/>
</dbReference>
<dbReference type="GO" id="GO:0046872">
    <property type="term" value="F:metal ion binding"/>
    <property type="evidence" value="ECO:0007669"/>
    <property type="project" value="UniProtKB-KW"/>
</dbReference>
<keyword evidence="4" id="KW-1185">Reference proteome</keyword>
<feature type="binding site" evidence="2">
    <location>
        <position position="135"/>
    </location>
    <ligand>
        <name>Fe cation</name>
        <dbReference type="ChEBI" id="CHEBI:24875"/>
    </ligand>
</feature>